<protein>
    <submittedName>
        <fullName evidence="1">Uncharacterized protein</fullName>
    </submittedName>
</protein>
<name>A0A2P2PLW3_RHIMU</name>
<accession>A0A2P2PLW3</accession>
<sequence>MLTMEVRVHTKDKWVNIIEDVNSLQVPLLYSNH</sequence>
<organism evidence="1">
    <name type="scientific">Rhizophora mucronata</name>
    <name type="common">Asiatic mangrove</name>
    <dbReference type="NCBI Taxonomy" id="61149"/>
    <lineage>
        <taxon>Eukaryota</taxon>
        <taxon>Viridiplantae</taxon>
        <taxon>Streptophyta</taxon>
        <taxon>Embryophyta</taxon>
        <taxon>Tracheophyta</taxon>
        <taxon>Spermatophyta</taxon>
        <taxon>Magnoliopsida</taxon>
        <taxon>eudicotyledons</taxon>
        <taxon>Gunneridae</taxon>
        <taxon>Pentapetalae</taxon>
        <taxon>rosids</taxon>
        <taxon>fabids</taxon>
        <taxon>Malpighiales</taxon>
        <taxon>Rhizophoraceae</taxon>
        <taxon>Rhizophora</taxon>
    </lineage>
</organism>
<evidence type="ECO:0000313" key="1">
    <source>
        <dbReference type="EMBL" id="MBX55722.1"/>
    </source>
</evidence>
<proteinExistence type="predicted"/>
<dbReference type="AlphaFoldDB" id="A0A2P2PLW3"/>
<reference evidence="1" key="1">
    <citation type="submission" date="2018-02" db="EMBL/GenBank/DDBJ databases">
        <title>Rhizophora mucronata_Transcriptome.</title>
        <authorList>
            <person name="Meera S.P."/>
            <person name="Sreeshan A."/>
            <person name="Augustine A."/>
        </authorList>
    </citation>
    <scope>NUCLEOTIDE SEQUENCE</scope>
    <source>
        <tissue evidence="1">Leaf</tissue>
    </source>
</reference>
<dbReference type="EMBL" id="GGEC01075238">
    <property type="protein sequence ID" value="MBX55722.1"/>
    <property type="molecule type" value="Transcribed_RNA"/>
</dbReference>